<proteinExistence type="predicted"/>
<reference evidence="1" key="1">
    <citation type="submission" date="2023-04" db="EMBL/GenBank/DDBJ databases">
        <title>Draft Genome sequencing of Naganishia species isolated from polar environments using Oxford Nanopore Technology.</title>
        <authorList>
            <person name="Leo P."/>
            <person name="Venkateswaran K."/>
        </authorList>
    </citation>
    <scope>NUCLEOTIDE SEQUENCE</scope>
    <source>
        <strain evidence="1">MNA-CCFEE 5423</strain>
    </source>
</reference>
<gene>
    <name evidence="1" type="ORF">QFC21_003751</name>
</gene>
<dbReference type="Proteomes" id="UP001227268">
    <property type="component" value="Unassembled WGS sequence"/>
</dbReference>
<dbReference type="EMBL" id="JASBWT010000012">
    <property type="protein sequence ID" value="KAJ9099753.1"/>
    <property type="molecule type" value="Genomic_DNA"/>
</dbReference>
<accession>A0ACC2VKZ1</accession>
<organism evidence="1 2">
    <name type="scientific">Naganishia friedmannii</name>
    <dbReference type="NCBI Taxonomy" id="89922"/>
    <lineage>
        <taxon>Eukaryota</taxon>
        <taxon>Fungi</taxon>
        <taxon>Dikarya</taxon>
        <taxon>Basidiomycota</taxon>
        <taxon>Agaricomycotina</taxon>
        <taxon>Tremellomycetes</taxon>
        <taxon>Filobasidiales</taxon>
        <taxon>Filobasidiaceae</taxon>
        <taxon>Naganishia</taxon>
    </lineage>
</organism>
<protein>
    <submittedName>
        <fullName evidence="1">Uncharacterized protein</fullName>
    </submittedName>
</protein>
<sequence>MMSILIALLLVLATNNALTCSGAAVKPFAAKHNVSPAVVSGGEMTAIKYTNVGGSGSYQRVTNLISGKGTQCAVPNDFCVRSPVTVSGPLAPFNADLTLVFSGPLNIYNISVYQPSGNSPTADWKRVSRFRAGKANPENLVFMNNLGGTKSGVWDACGGASQSYASGDFAGSVSTANEEIFHGFVPRGLDVNIMTDTPCTPSDCPGFFRGTSNVGWSGSKLFVLQFDMPGGNDNPEKPPAIWALNGEVVRSAQYGCNCRGMGGEHGAGGCGELDILENLKGKPNNGISDFKGASGSGNEDYFPRPLETKVTYGVIFDTATNQIAIQRWKNWKWPNTVSRADIDTYLSAEAKVASLA</sequence>
<comment type="caution">
    <text evidence="1">The sequence shown here is derived from an EMBL/GenBank/DDBJ whole genome shotgun (WGS) entry which is preliminary data.</text>
</comment>
<keyword evidence="2" id="KW-1185">Reference proteome</keyword>
<evidence type="ECO:0000313" key="1">
    <source>
        <dbReference type="EMBL" id="KAJ9099753.1"/>
    </source>
</evidence>
<name>A0ACC2VKZ1_9TREE</name>
<evidence type="ECO:0000313" key="2">
    <source>
        <dbReference type="Proteomes" id="UP001227268"/>
    </source>
</evidence>